<keyword evidence="2" id="KW-1185">Reference proteome</keyword>
<sequence>MLVAPARRRALMARLCRVAMARGADPGVVFAVGDVADPV</sequence>
<protein>
    <submittedName>
        <fullName evidence="1">Uncharacterized protein</fullName>
    </submittedName>
</protein>
<evidence type="ECO:0000313" key="1">
    <source>
        <dbReference type="EMBL" id="TCO64981.1"/>
    </source>
</evidence>
<dbReference type="AlphaFoldDB" id="A0A4R2JWU4"/>
<dbReference type="Proteomes" id="UP000295680">
    <property type="component" value="Unassembled WGS sequence"/>
</dbReference>
<accession>A0A4R2JWU4</accession>
<comment type="caution">
    <text evidence="1">The sequence shown here is derived from an EMBL/GenBank/DDBJ whole genome shotgun (WGS) entry which is preliminary data.</text>
</comment>
<proteinExistence type="predicted"/>
<evidence type="ECO:0000313" key="2">
    <source>
        <dbReference type="Proteomes" id="UP000295680"/>
    </source>
</evidence>
<name>A0A4R2JWU4_9PSEU</name>
<organism evidence="1 2">
    <name type="scientific">Actinocrispum wychmicini</name>
    <dbReference type="NCBI Taxonomy" id="1213861"/>
    <lineage>
        <taxon>Bacteria</taxon>
        <taxon>Bacillati</taxon>
        <taxon>Actinomycetota</taxon>
        <taxon>Actinomycetes</taxon>
        <taxon>Pseudonocardiales</taxon>
        <taxon>Pseudonocardiaceae</taxon>
        <taxon>Actinocrispum</taxon>
    </lineage>
</organism>
<dbReference type="EMBL" id="SLWS01000001">
    <property type="protein sequence ID" value="TCO64981.1"/>
    <property type="molecule type" value="Genomic_DNA"/>
</dbReference>
<gene>
    <name evidence="1" type="ORF">EV192_101765</name>
</gene>
<reference evidence="1 2" key="1">
    <citation type="submission" date="2019-03" db="EMBL/GenBank/DDBJ databases">
        <title>Genomic Encyclopedia of Type Strains, Phase IV (KMG-IV): sequencing the most valuable type-strain genomes for metagenomic binning, comparative biology and taxonomic classification.</title>
        <authorList>
            <person name="Goeker M."/>
        </authorList>
    </citation>
    <scope>NUCLEOTIDE SEQUENCE [LARGE SCALE GENOMIC DNA]</scope>
    <source>
        <strain evidence="1 2">DSM 45934</strain>
    </source>
</reference>